<dbReference type="PANTHER" id="PTHR22746:SF10">
    <property type="entry name" value="GUANINE NUCLEOTIDE EXCHANGE FACTOR SUBUNIT RIC1"/>
    <property type="match status" value="1"/>
</dbReference>
<dbReference type="GO" id="GO:0042147">
    <property type="term" value="P:retrograde transport, endosome to Golgi"/>
    <property type="evidence" value="ECO:0007669"/>
    <property type="project" value="TreeGrafter"/>
</dbReference>
<feature type="compositionally biased region" description="Low complexity" evidence="1">
    <location>
        <begin position="1"/>
        <end position="25"/>
    </location>
</feature>
<feature type="region of interest" description="Disordered" evidence="1">
    <location>
        <begin position="977"/>
        <end position="1015"/>
    </location>
</feature>
<dbReference type="SUPFAM" id="SSF50978">
    <property type="entry name" value="WD40 repeat-like"/>
    <property type="match status" value="2"/>
</dbReference>
<evidence type="ECO:0000256" key="1">
    <source>
        <dbReference type="SAM" id="MobiDB-lite"/>
    </source>
</evidence>
<evidence type="ECO:0000313" key="2">
    <source>
        <dbReference type="EMBL" id="RWA10697.1"/>
    </source>
</evidence>
<evidence type="ECO:0000313" key="3">
    <source>
        <dbReference type="Proteomes" id="UP000286045"/>
    </source>
</evidence>
<sequence length="1015" mass="112143">MVSPAGAPADSASLSSGSESAAAATSKDKEPNPDEPDVVPLTPATPYIRSVEHDTSKFGSAKPGIHYLGASDPAVVPTGEPIVALKVSRTGHLFAAITASTLIIWQTKPTVVLAIVVRSDPSMRAYGPNIDLLIRPDSAIFVLQTSLDYLITYSLATDPEAKVYKPHFVDHTNIQRRRQSHFGGPGNSTPDQILLGSGEGAGVRDLSVRFRRVIKVDAGINCALALDDELVVATKKPATVQCIRWTPDSASSQISTEIISRMGWLDKKVSIQQMTHDRPMNLSTWVTNDGKAYAVQRISPTQPASEADSKKLFKGHCFHIPRDLNHHAIRAVVNARFSLIAVGCADGSIHVYSARDYAGTIPPSHVHKATVSPNQSGRLTTLSYSPDGYCLFAGYEKGWATWSVFGKSASNSFNADSSIAHINEEGWLTGLTDACWVGGACELLVIGRQSEAIWSLEMARSAVTGCYSPPNLFRTVLQSSSSIMVYRGYDLPDLTTISAEPFLWHTTRVPSNYLLHQWPIKCTVISPDGRYVAVAGKRGLAHYSVNSGRWKTFANSAMENEFQVRGGMCWYQHILVAAVEANRSYELRLYSRESALDSSNVMFTQNMPAPIVLITPSGEDSLLVYTYENLLYHFIFAPVEGIVRPIQVGQIAFNGIVRSPARVRGLSWILPEKQMLDGDPSQDVAYASVLFLVDGKLVLLQPSVNQGGQLKYDMRVISHSVEFYTSMRDQSSVYMLNESNDQLSWDANQGSLRNSLWIFEGQVLKLWPDVHDVLYAASNDSTKELPPTVSIPLDFYPLSILLALTLARQYQDLEYFAHGLEILLHHVLDEEVDLAPPPEAALLPRVLTLLSSFKQYHDIVVQCTRKTEVRSWRTLFAYLPPPQELFEESLQRGSLKTAGGYLLILHTFEELEAASEQSVRLLTRAIREEDWELCKELARFLAAMDESGETLREAMELVNLQVKKESEGSDAMTKLEVPSFRTNGHSRLRRQNSDTGSDAQSASDVSSMVRQVRCE</sequence>
<dbReference type="AlphaFoldDB" id="A0A439D8G8"/>
<accession>A0A439D8G8</accession>
<dbReference type="GO" id="GO:0034066">
    <property type="term" value="C:Ric1-Rgp1 guanyl-nucleotide exchange factor complex"/>
    <property type="evidence" value="ECO:0007669"/>
    <property type="project" value="InterPro"/>
</dbReference>
<dbReference type="PANTHER" id="PTHR22746">
    <property type="entry name" value="RAB6A-GEF COMPLEX PARTNER PROTEIN 1"/>
    <property type="match status" value="1"/>
</dbReference>
<dbReference type="Pfam" id="PF25440">
    <property type="entry name" value="Beta-prop_RIC1_2nd"/>
    <property type="match status" value="1"/>
</dbReference>
<dbReference type="GO" id="GO:0006886">
    <property type="term" value="P:intracellular protein transport"/>
    <property type="evidence" value="ECO:0007669"/>
    <property type="project" value="InterPro"/>
</dbReference>
<dbReference type="Gene3D" id="2.130.10.10">
    <property type="entry name" value="YVTN repeat-like/Quinoprotein amine dehydrogenase"/>
    <property type="match status" value="1"/>
</dbReference>
<protein>
    <recommendedName>
        <fullName evidence="4">Ribosome control protein 1 domain-containing protein</fullName>
    </recommendedName>
</protein>
<name>A0A439D8G8_9PEZI</name>
<gene>
    <name evidence="2" type="ORF">EKO27_g4430</name>
</gene>
<dbReference type="GO" id="GO:0000139">
    <property type="term" value="C:Golgi membrane"/>
    <property type="evidence" value="ECO:0007669"/>
    <property type="project" value="TreeGrafter"/>
</dbReference>
<dbReference type="STRING" id="363999.A0A439D8G8"/>
<dbReference type="InterPro" id="IPR036322">
    <property type="entry name" value="WD40_repeat_dom_sf"/>
</dbReference>
<dbReference type="EMBL" id="RYZI01000105">
    <property type="protein sequence ID" value="RWA10697.1"/>
    <property type="molecule type" value="Genomic_DNA"/>
</dbReference>
<dbReference type="InterPro" id="IPR015943">
    <property type="entry name" value="WD40/YVTN_repeat-like_dom_sf"/>
</dbReference>
<proteinExistence type="predicted"/>
<dbReference type="Proteomes" id="UP000286045">
    <property type="component" value="Unassembled WGS sequence"/>
</dbReference>
<feature type="region of interest" description="Disordered" evidence="1">
    <location>
        <begin position="1"/>
        <end position="43"/>
    </location>
</feature>
<feature type="compositionally biased region" description="Polar residues" evidence="1">
    <location>
        <begin position="993"/>
        <end position="1009"/>
    </location>
</feature>
<keyword evidence="3" id="KW-1185">Reference proteome</keyword>
<evidence type="ECO:0008006" key="4">
    <source>
        <dbReference type="Google" id="ProtNLM"/>
    </source>
</evidence>
<organism evidence="2 3">
    <name type="scientific">Xylaria grammica</name>
    <dbReference type="NCBI Taxonomy" id="363999"/>
    <lineage>
        <taxon>Eukaryota</taxon>
        <taxon>Fungi</taxon>
        <taxon>Dikarya</taxon>
        <taxon>Ascomycota</taxon>
        <taxon>Pezizomycotina</taxon>
        <taxon>Sordariomycetes</taxon>
        <taxon>Xylariomycetidae</taxon>
        <taxon>Xylariales</taxon>
        <taxon>Xylariaceae</taxon>
        <taxon>Xylaria</taxon>
    </lineage>
</organism>
<reference evidence="2 3" key="1">
    <citation type="submission" date="2018-12" db="EMBL/GenBank/DDBJ databases">
        <title>Draft genome sequence of Xylaria grammica IHI A82.</title>
        <authorList>
            <person name="Buettner E."/>
            <person name="Kellner H."/>
        </authorList>
    </citation>
    <scope>NUCLEOTIDE SEQUENCE [LARGE SCALE GENOMIC DNA]</scope>
    <source>
        <strain evidence="2 3">IHI A82</strain>
    </source>
</reference>
<dbReference type="InterPro" id="IPR040096">
    <property type="entry name" value="Ric1"/>
</dbReference>
<comment type="caution">
    <text evidence="2">The sequence shown here is derived from an EMBL/GenBank/DDBJ whole genome shotgun (WGS) entry which is preliminary data.</text>
</comment>
<dbReference type="GO" id="GO:0005829">
    <property type="term" value="C:cytosol"/>
    <property type="evidence" value="ECO:0007669"/>
    <property type="project" value="TreeGrafter"/>
</dbReference>